<evidence type="ECO:0000313" key="2">
    <source>
        <dbReference type="Proteomes" id="UP001297600"/>
    </source>
</evidence>
<dbReference type="SUPFAM" id="SSF51182">
    <property type="entry name" value="RmlC-like cupins"/>
    <property type="match status" value="1"/>
</dbReference>
<dbReference type="RefSeq" id="WP_237979236.1">
    <property type="nucleotide sequence ID" value="NZ_JAKNCT010000010.1"/>
</dbReference>
<protein>
    <recommendedName>
        <fullName evidence="3">Cupin type-1 domain-containing protein</fullName>
    </recommendedName>
</protein>
<organism evidence="1 2">
    <name type="scientific">Mesosutterella porci</name>
    <dbReference type="NCBI Taxonomy" id="2915351"/>
    <lineage>
        <taxon>Bacteria</taxon>
        <taxon>Pseudomonadati</taxon>
        <taxon>Pseudomonadota</taxon>
        <taxon>Betaproteobacteria</taxon>
        <taxon>Burkholderiales</taxon>
        <taxon>Sutterellaceae</taxon>
        <taxon>Mesosutterella</taxon>
    </lineage>
</organism>
<comment type="caution">
    <text evidence="1">The sequence shown here is derived from an EMBL/GenBank/DDBJ whole genome shotgun (WGS) entry which is preliminary data.</text>
</comment>
<name>A0ABS9MSJ0_9BURK</name>
<gene>
    <name evidence="1" type="ORF">MAF45_08615</name>
</gene>
<proteinExistence type="predicted"/>
<keyword evidence="2" id="KW-1185">Reference proteome</keyword>
<evidence type="ECO:0008006" key="3">
    <source>
        <dbReference type="Google" id="ProtNLM"/>
    </source>
</evidence>
<dbReference type="PANTHER" id="PTHR43698:SF1">
    <property type="entry name" value="BLL4564 PROTEIN"/>
    <property type="match status" value="1"/>
</dbReference>
<dbReference type="Proteomes" id="UP001297600">
    <property type="component" value="Unassembled WGS sequence"/>
</dbReference>
<dbReference type="Gene3D" id="2.60.120.10">
    <property type="entry name" value="Jelly Rolls"/>
    <property type="match status" value="1"/>
</dbReference>
<dbReference type="InterPro" id="IPR011051">
    <property type="entry name" value="RmlC_Cupin_sf"/>
</dbReference>
<dbReference type="PANTHER" id="PTHR43698">
    <property type="entry name" value="RIBD C-TERMINAL DOMAIN CONTAINING PROTEIN"/>
    <property type="match status" value="1"/>
</dbReference>
<accession>A0ABS9MSJ0</accession>
<evidence type="ECO:0000313" key="1">
    <source>
        <dbReference type="EMBL" id="MCG5031502.1"/>
    </source>
</evidence>
<sequence length="80" mass="8643">MREITQSLEKTGGTVFPIGRLNTAYAKYFTGTTCLASLGGDKALGVSNVTFAPGVINHWHIHTTSCQVFTTVSGRGYYQI</sequence>
<reference evidence="1 2" key="1">
    <citation type="submission" date="2022-02" db="EMBL/GenBank/DDBJ databases">
        <title>Mesosutterella porci, a novel member of the family Sutterellaceae from pig feces.</title>
        <authorList>
            <person name="Wylensek D."/>
            <person name="Clavel T."/>
        </authorList>
    </citation>
    <scope>NUCLEOTIDE SEQUENCE [LARGE SCALE GENOMIC DNA]</scope>
    <source>
        <strain evidence="2">oilRF-744-wt-GAM-9</strain>
    </source>
</reference>
<dbReference type="EMBL" id="JAKNCT010000010">
    <property type="protein sequence ID" value="MCG5031502.1"/>
    <property type="molecule type" value="Genomic_DNA"/>
</dbReference>
<dbReference type="InterPro" id="IPR014710">
    <property type="entry name" value="RmlC-like_jellyroll"/>
</dbReference>